<reference evidence="1" key="2">
    <citation type="journal article" date="2021" name="Genome Biol. Evol.">
        <title>Developing a high-quality reference genome for a parasitic bivalve with doubly uniparental inheritance (Bivalvia: Unionida).</title>
        <authorList>
            <person name="Smith C.H."/>
        </authorList>
    </citation>
    <scope>NUCLEOTIDE SEQUENCE</scope>
    <source>
        <strain evidence="1">CHS0354</strain>
        <tissue evidence="1">Mantle</tissue>
    </source>
</reference>
<dbReference type="Proteomes" id="UP001195483">
    <property type="component" value="Unassembled WGS sequence"/>
</dbReference>
<accession>A0AAE0SCC0</accession>
<reference evidence="1" key="1">
    <citation type="journal article" date="2021" name="Genome Biol. Evol.">
        <title>A High-Quality Reference Genome for a Parasitic Bivalve with Doubly Uniparental Inheritance (Bivalvia: Unionida).</title>
        <authorList>
            <person name="Smith C.H."/>
        </authorList>
    </citation>
    <scope>NUCLEOTIDE SEQUENCE</scope>
    <source>
        <strain evidence="1">CHS0354</strain>
    </source>
</reference>
<name>A0AAE0SCC0_9BIVA</name>
<dbReference type="AlphaFoldDB" id="A0AAE0SCC0"/>
<protein>
    <submittedName>
        <fullName evidence="1">Uncharacterized protein</fullName>
    </submittedName>
</protein>
<comment type="caution">
    <text evidence="1">The sequence shown here is derived from an EMBL/GenBank/DDBJ whole genome shotgun (WGS) entry which is preliminary data.</text>
</comment>
<keyword evidence="2" id="KW-1185">Reference proteome</keyword>
<evidence type="ECO:0000313" key="1">
    <source>
        <dbReference type="EMBL" id="KAK3589430.1"/>
    </source>
</evidence>
<evidence type="ECO:0000313" key="2">
    <source>
        <dbReference type="Proteomes" id="UP001195483"/>
    </source>
</evidence>
<proteinExistence type="predicted"/>
<organism evidence="1 2">
    <name type="scientific">Potamilus streckersoni</name>
    <dbReference type="NCBI Taxonomy" id="2493646"/>
    <lineage>
        <taxon>Eukaryota</taxon>
        <taxon>Metazoa</taxon>
        <taxon>Spiralia</taxon>
        <taxon>Lophotrochozoa</taxon>
        <taxon>Mollusca</taxon>
        <taxon>Bivalvia</taxon>
        <taxon>Autobranchia</taxon>
        <taxon>Heteroconchia</taxon>
        <taxon>Palaeoheterodonta</taxon>
        <taxon>Unionida</taxon>
        <taxon>Unionoidea</taxon>
        <taxon>Unionidae</taxon>
        <taxon>Ambleminae</taxon>
        <taxon>Lampsilini</taxon>
        <taxon>Potamilus</taxon>
    </lineage>
</organism>
<dbReference type="EMBL" id="JAEAOA010001266">
    <property type="protein sequence ID" value="KAK3589430.1"/>
    <property type="molecule type" value="Genomic_DNA"/>
</dbReference>
<gene>
    <name evidence="1" type="ORF">CHS0354_020759</name>
</gene>
<sequence>MWWGNNISDNARFIVFEMHPGYILETTLSYHSIHRCDNFKYRHIFNIDIEVISKLAIKPCYNAIHFHSAVYLAAISQYDVDNNPSDCFYGDAYPAFCQTNIQYPNVALYCTQQGYFHSCCSTCKRYANESNPSCKYGDKKPDDCKKGVEASSFSEYCSAHDADCCDTCGRHKNASNPNCPYGDKNSTRCKALMTDTLGPGNCYNYQNSRDCCETCPKYYNASHSGCEYGDYWKDYCATNSKGTQAANLCVQHQQQCCGTCTRIKSQSFPGCEFGDRDPDYCDRLIHNSTLREASCYDIFETSRCCLTCHNIENKSMPGCEYGDRNPAKCKEWMKDDVGTGHCYQIVTQSECCRTCGQLKNESNAGCEYGNRYESFCSSINATHNAFLCYQGEDQCCAICREIKNTTNPVCPYGDRDPVSCGFDIYNAAIAQRMCPTRGMECCATCASYTSHTHAGVSATANQPVG</sequence>
<reference evidence="1" key="3">
    <citation type="submission" date="2023-05" db="EMBL/GenBank/DDBJ databases">
        <authorList>
            <person name="Smith C.H."/>
        </authorList>
    </citation>
    <scope>NUCLEOTIDE SEQUENCE</scope>
    <source>
        <strain evidence="1">CHS0354</strain>
        <tissue evidence="1">Mantle</tissue>
    </source>
</reference>